<sequence length="189" mass="20170">MSLTAKQERFVAEYLIDLNATQAAIRAGYSEKGANVQGSKLLANANIQAAIQEAQAKRSIRTKITQDRVLQELARIGFADIRKAVSWGRSPVDTQAEEAEPNGLGIYPVELMPSSEIDDDTAAAISEVCLTAQGVKLKTHDKLAALDKIARHLGMLNGSGAGDDEAPSLTININSKDPVGDVRVTRSNG</sequence>
<dbReference type="InterPro" id="IPR038713">
    <property type="entry name" value="Terminase_Gp1_N_sf"/>
</dbReference>
<evidence type="ECO:0000256" key="2">
    <source>
        <dbReference type="ARBA" id="ARBA00023219"/>
    </source>
</evidence>
<evidence type="ECO:0000313" key="3">
    <source>
        <dbReference type="EMBL" id="GAA6196680.1"/>
    </source>
</evidence>
<dbReference type="Pfam" id="PF03592">
    <property type="entry name" value="Terminase_2"/>
    <property type="match status" value="1"/>
</dbReference>
<dbReference type="InterPro" id="IPR005335">
    <property type="entry name" value="Terminase_ssu"/>
</dbReference>
<keyword evidence="2" id="KW-0231">Viral genome packaging</keyword>
<protein>
    <submittedName>
        <fullName evidence="3">Terminase small subunit</fullName>
    </submittedName>
</protein>
<gene>
    <name evidence="3" type="ORF">NBRC116598_21240</name>
</gene>
<dbReference type="Gene3D" id="1.10.10.1400">
    <property type="entry name" value="Terminase, small subunit, N-terminal DNA-binding domain, HTH motif"/>
    <property type="match status" value="1"/>
</dbReference>
<keyword evidence="4" id="KW-1185">Reference proteome</keyword>
<dbReference type="Proteomes" id="UP001441944">
    <property type="component" value="Unassembled WGS sequence"/>
</dbReference>
<name>A0ABQ0ALC9_9RHOB</name>
<dbReference type="EMBL" id="BAABWU010000007">
    <property type="protein sequence ID" value="GAA6196680.1"/>
    <property type="molecule type" value="Genomic_DNA"/>
</dbReference>
<evidence type="ECO:0000313" key="4">
    <source>
        <dbReference type="Proteomes" id="UP001441944"/>
    </source>
</evidence>
<reference evidence="3 4" key="1">
    <citation type="submission" date="2024-04" db="EMBL/GenBank/DDBJ databases">
        <title>Draft genome sequence of Pseudophaeobacter arcticus NBRC 116598.</title>
        <authorList>
            <person name="Miyakawa T."/>
            <person name="Kusuya Y."/>
            <person name="Miura T."/>
        </authorList>
    </citation>
    <scope>NUCLEOTIDE SEQUENCE [LARGE SCALE GENOMIC DNA]</scope>
    <source>
        <strain evidence="3 4">SU-CL00105</strain>
    </source>
</reference>
<keyword evidence="1" id="KW-1188">Viral release from host cell</keyword>
<evidence type="ECO:0000256" key="1">
    <source>
        <dbReference type="ARBA" id="ARBA00022612"/>
    </source>
</evidence>
<proteinExistence type="predicted"/>
<organism evidence="3 4">
    <name type="scientific">Pseudophaeobacter arcticus</name>
    <dbReference type="NCBI Taxonomy" id="385492"/>
    <lineage>
        <taxon>Bacteria</taxon>
        <taxon>Pseudomonadati</taxon>
        <taxon>Pseudomonadota</taxon>
        <taxon>Alphaproteobacteria</taxon>
        <taxon>Rhodobacterales</taxon>
        <taxon>Paracoccaceae</taxon>
        <taxon>Pseudophaeobacter</taxon>
    </lineage>
</organism>
<dbReference type="InterPro" id="IPR052404">
    <property type="entry name" value="SPP1-like_terminase"/>
</dbReference>
<dbReference type="PANTHER" id="PTHR41328:SF2">
    <property type="entry name" value="TERMINASE SMALL SUBUNIT"/>
    <property type="match status" value="1"/>
</dbReference>
<dbReference type="PANTHER" id="PTHR41328">
    <property type="entry name" value="TERMINASE SMALL SUBUNIT-RELATED"/>
    <property type="match status" value="1"/>
</dbReference>
<comment type="caution">
    <text evidence="3">The sequence shown here is derived from an EMBL/GenBank/DDBJ whole genome shotgun (WGS) entry which is preliminary data.</text>
</comment>
<accession>A0ABQ0ALC9</accession>
<dbReference type="RefSeq" id="WP_353399775.1">
    <property type="nucleotide sequence ID" value="NZ_BAABWU010000007.1"/>
</dbReference>